<dbReference type="RefSeq" id="XP_001580800.1">
    <property type="nucleotide sequence ID" value="XM_001580750.1"/>
</dbReference>
<name>A2DIL0_TRIV3</name>
<dbReference type="CDD" id="cd11347">
    <property type="entry name" value="AmyAc_1"/>
    <property type="match status" value="1"/>
</dbReference>
<dbReference type="Pfam" id="PF00128">
    <property type="entry name" value="Alpha-amylase"/>
    <property type="match status" value="1"/>
</dbReference>
<dbReference type="EMBL" id="DS113204">
    <property type="protein sequence ID" value="EAY19814.1"/>
    <property type="molecule type" value="Genomic_DNA"/>
</dbReference>
<dbReference type="Proteomes" id="UP000001542">
    <property type="component" value="Unassembled WGS sequence"/>
</dbReference>
<proteinExistence type="predicted"/>
<dbReference type="OrthoDB" id="1740265at2759"/>
<dbReference type="VEuPathDB" id="TrichDB:TVAG_178580"/>
<keyword evidence="3" id="KW-1185">Reference proteome</keyword>
<dbReference type="VEuPathDB" id="TrichDB:TVAGG3_0602620"/>
<evidence type="ECO:0000313" key="2">
    <source>
        <dbReference type="EMBL" id="EAY19814.1"/>
    </source>
</evidence>
<dbReference type="PANTHER" id="PTHR47786:SF2">
    <property type="entry name" value="GLYCOSYL HYDROLASE FAMILY 13 CATALYTIC DOMAIN-CONTAINING PROTEIN"/>
    <property type="match status" value="1"/>
</dbReference>
<reference evidence="2" key="2">
    <citation type="journal article" date="2007" name="Science">
        <title>Draft genome sequence of the sexually transmitted pathogen Trichomonas vaginalis.</title>
        <authorList>
            <person name="Carlton J.M."/>
            <person name="Hirt R.P."/>
            <person name="Silva J.C."/>
            <person name="Delcher A.L."/>
            <person name="Schatz M."/>
            <person name="Zhao Q."/>
            <person name="Wortman J.R."/>
            <person name="Bidwell S.L."/>
            <person name="Alsmark U.C.M."/>
            <person name="Besteiro S."/>
            <person name="Sicheritz-Ponten T."/>
            <person name="Noel C.J."/>
            <person name="Dacks J.B."/>
            <person name="Foster P.G."/>
            <person name="Simillion C."/>
            <person name="Van de Peer Y."/>
            <person name="Miranda-Saavedra D."/>
            <person name="Barton G.J."/>
            <person name="Westrop G.D."/>
            <person name="Mueller S."/>
            <person name="Dessi D."/>
            <person name="Fiori P.L."/>
            <person name="Ren Q."/>
            <person name="Paulsen I."/>
            <person name="Zhang H."/>
            <person name="Bastida-Corcuera F.D."/>
            <person name="Simoes-Barbosa A."/>
            <person name="Brown M.T."/>
            <person name="Hayes R.D."/>
            <person name="Mukherjee M."/>
            <person name="Okumura C.Y."/>
            <person name="Schneider R."/>
            <person name="Smith A.J."/>
            <person name="Vanacova S."/>
            <person name="Villalvazo M."/>
            <person name="Haas B.J."/>
            <person name="Pertea M."/>
            <person name="Feldblyum T.V."/>
            <person name="Utterback T.R."/>
            <person name="Shu C.L."/>
            <person name="Osoegawa K."/>
            <person name="de Jong P.J."/>
            <person name="Hrdy I."/>
            <person name="Horvathova L."/>
            <person name="Zubacova Z."/>
            <person name="Dolezal P."/>
            <person name="Malik S.B."/>
            <person name="Logsdon J.M. Jr."/>
            <person name="Henze K."/>
            <person name="Gupta A."/>
            <person name="Wang C.C."/>
            <person name="Dunne R.L."/>
            <person name="Upcroft J.A."/>
            <person name="Upcroft P."/>
            <person name="White O."/>
            <person name="Salzberg S.L."/>
            <person name="Tang P."/>
            <person name="Chiu C.-H."/>
            <person name="Lee Y.-S."/>
            <person name="Embley T.M."/>
            <person name="Coombs G.H."/>
            <person name="Mottram J.C."/>
            <person name="Tachezy J."/>
            <person name="Fraser-Liggett C.M."/>
            <person name="Johnson P.J."/>
        </authorList>
    </citation>
    <scope>NUCLEOTIDE SEQUENCE [LARGE SCALE GENOMIC DNA]</scope>
    <source>
        <strain evidence="2">G3</strain>
    </source>
</reference>
<dbReference type="SMART" id="SM00642">
    <property type="entry name" value="Aamy"/>
    <property type="match status" value="1"/>
</dbReference>
<dbReference type="GO" id="GO:0016758">
    <property type="term" value="F:hexosyltransferase activity"/>
    <property type="evidence" value="ECO:0000318"/>
    <property type="project" value="GO_Central"/>
</dbReference>
<dbReference type="InParanoid" id="A2DIL0"/>
<evidence type="ECO:0000259" key="1">
    <source>
        <dbReference type="SMART" id="SM00642"/>
    </source>
</evidence>
<dbReference type="KEGG" id="tva:5465344"/>
<dbReference type="GO" id="GO:0005975">
    <property type="term" value="P:carbohydrate metabolic process"/>
    <property type="evidence" value="ECO:0007669"/>
    <property type="project" value="InterPro"/>
</dbReference>
<dbReference type="eggNOG" id="ENOG502QRDK">
    <property type="taxonomic scope" value="Eukaryota"/>
</dbReference>
<dbReference type="STRING" id="5722.A2DIL0"/>
<dbReference type="InterPro" id="IPR006047">
    <property type="entry name" value="GH13_cat_dom"/>
</dbReference>
<dbReference type="SUPFAM" id="SSF51445">
    <property type="entry name" value="(Trans)glycosidases"/>
    <property type="match status" value="1"/>
</dbReference>
<accession>A2DIL0</accession>
<sequence>MLFALSALSGAAQAPTRLLEITTRPYLYGLSQKLGRQITTFKDIPETEFQSWKEKGFEWVWFMGVWQIGEYGPQHDRTDPGLKKSFDTVLPGWTNDDVIGSPYSITEYKLNKQLGTEEDLKWLREKLHSYGMKLMLDFVPNHSACDAPTITSKLNFYVRCPQGQSIDPAKYMSNGIAYGCGIWCAPWTDVAQYNYADAEFRQHQIDVLKYIASLADGCRCDMAHLIINDEFWNYWQTQLSSWGYSKPSTEFWADAISAVKAVYPNFKFMAESYGDVLSKLHSFGFDWAYDKDPLDKIYKHDVKGYQQYVANHNLDFFSKTAHFTENHDEPRAIYKFWNWNPAADCATATLLTLPGLRFFNQDQWLGYKNKIDVHLRRAVSENPRSDVFSFYTQLFKVLDTDALKNGQFTQLWVSGSDTIPAWKWVSGNQHILVVANFNENTSGGSVVLSDAPGSGNIDVKELMSGTTYQRDAQTLRTSGLYVVLSQYQVQVFQY</sequence>
<dbReference type="AlphaFoldDB" id="A2DIL0"/>
<feature type="domain" description="Glycosyl hydrolase family 13 catalytic" evidence="1">
    <location>
        <begin position="46"/>
        <end position="404"/>
    </location>
</feature>
<dbReference type="InterPro" id="IPR017853">
    <property type="entry name" value="GH"/>
</dbReference>
<dbReference type="OMA" id="VYWDLEW"/>
<gene>
    <name evidence="2" type="ORF">TVAG_178580</name>
</gene>
<dbReference type="SMR" id="A2DIL0"/>
<reference evidence="2" key="1">
    <citation type="submission" date="2006-10" db="EMBL/GenBank/DDBJ databases">
        <authorList>
            <person name="Amadeo P."/>
            <person name="Zhao Q."/>
            <person name="Wortman J."/>
            <person name="Fraser-Liggett C."/>
            <person name="Carlton J."/>
        </authorList>
    </citation>
    <scope>NUCLEOTIDE SEQUENCE</scope>
    <source>
        <strain evidence="2">G3</strain>
    </source>
</reference>
<organism evidence="2 3">
    <name type="scientific">Trichomonas vaginalis (strain ATCC PRA-98 / G3)</name>
    <dbReference type="NCBI Taxonomy" id="412133"/>
    <lineage>
        <taxon>Eukaryota</taxon>
        <taxon>Metamonada</taxon>
        <taxon>Parabasalia</taxon>
        <taxon>Trichomonadida</taxon>
        <taxon>Trichomonadidae</taxon>
        <taxon>Trichomonas</taxon>
    </lineage>
</organism>
<evidence type="ECO:0000313" key="3">
    <source>
        <dbReference type="Proteomes" id="UP000001542"/>
    </source>
</evidence>
<dbReference type="FunCoup" id="A2DIL0">
    <property type="interactions" value="33"/>
</dbReference>
<dbReference type="Gene3D" id="3.20.20.80">
    <property type="entry name" value="Glycosidases"/>
    <property type="match status" value="1"/>
</dbReference>
<dbReference type="PANTHER" id="PTHR47786">
    <property type="entry name" value="ALPHA-1,4-GLUCAN:MALTOSE-1-PHOSPHATE MALTOSYLTRANSFERASE"/>
    <property type="match status" value="1"/>
</dbReference>
<protein>
    <submittedName>
        <fullName evidence="2">Alpha amylase, catalytic domain containing protein</fullName>
    </submittedName>
</protein>